<sequence>MELEKGWQRRFNELALRHSEPHAMSHWTRHGFKIRVKYLSVEAAKRYRKGQRILDLGSGPGNCASWFEDQVLFDFSFNALNKIPATCRAAKVCGDFQSLPFFDKSFDGVVCVGLFQCHRLCMEHLRGLWRALKPGAWFLVETLNCEWHGLISDMDALQQRRYIEFLEADSEGVCYFVHNGCFVFYHPERLARWFGAAGFIVEGYSYLYTLNQTASLFRVPFNRVGYLNQKGKIFARSFYIYGRKSP</sequence>
<name>A0A1F7F5C8_UNCRA</name>
<dbReference type="EMBL" id="MFYX01000117">
    <property type="protein sequence ID" value="OGK01860.1"/>
    <property type="molecule type" value="Genomic_DNA"/>
</dbReference>
<gene>
    <name evidence="1" type="ORF">A2519_04695</name>
</gene>
<dbReference type="AlphaFoldDB" id="A0A1F7F5C8"/>
<reference evidence="1 2" key="1">
    <citation type="journal article" date="2016" name="Nat. Commun.">
        <title>Thousands of microbial genomes shed light on interconnected biogeochemical processes in an aquifer system.</title>
        <authorList>
            <person name="Anantharaman K."/>
            <person name="Brown C.T."/>
            <person name="Hug L.A."/>
            <person name="Sharon I."/>
            <person name="Castelle C.J."/>
            <person name="Probst A.J."/>
            <person name="Thomas B.C."/>
            <person name="Singh A."/>
            <person name="Wilkins M.J."/>
            <person name="Karaoz U."/>
            <person name="Brodie E.L."/>
            <person name="Williams K.H."/>
            <person name="Hubbard S.S."/>
            <person name="Banfield J.F."/>
        </authorList>
    </citation>
    <scope>NUCLEOTIDE SEQUENCE [LARGE SCALE GENOMIC DNA]</scope>
</reference>
<dbReference type="PANTHER" id="PTHR43591">
    <property type="entry name" value="METHYLTRANSFERASE"/>
    <property type="match status" value="1"/>
</dbReference>
<dbReference type="CDD" id="cd02440">
    <property type="entry name" value="AdoMet_MTases"/>
    <property type="match status" value="1"/>
</dbReference>
<dbReference type="Pfam" id="PF13489">
    <property type="entry name" value="Methyltransf_23"/>
    <property type="match status" value="1"/>
</dbReference>
<accession>A0A1F7F5C8</accession>
<protein>
    <recommendedName>
        <fullName evidence="3">Methyltransferase type 11 domain-containing protein</fullName>
    </recommendedName>
</protein>
<dbReference type="Gene3D" id="3.40.50.150">
    <property type="entry name" value="Vaccinia Virus protein VP39"/>
    <property type="match status" value="1"/>
</dbReference>
<evidence type="ECO:0000313" key="1">
    <source>
        <dbReference type="EMBL" id="OGK01860.1"/>
    </source>
</evidence>
<evidence type="ECO:0008006" key="3">
    <source>
        <dbReference type="Google" id="ProtNLM"/>
    </source>
</evidence>
<evidence type="ECO:0000313" key="2">
    <source>
        <dbReference type="Proteomes" id="UP000179243"/>
    </source>
</evidence>
<organism evidence="1 2">
    <name type="scientific">Candidatus Raymondbacteria bacterium RIFOXYD12_FULL_49_13</name>
    <dbReference type="NCBI Taxonomy" id="1817890"/>
    <lineage>
        <taxon>Bacteria</taxon>
        <taxon>Raymondiibacteriota</taxon>
    </lineage>
</organism>
<dbReference type="SUPFAM" id="SSF53335">
    <property type="entry name" value="S-adenosyl-L-methionine-dependent methyltransferases"/>
    <property type="match status" value="1"/>
</dbReference>
<proteinExistence type="predicted"/>
<dbReference type="InterPro" id="IPR029063">
    <property type="entry name" value="SAM-dependent_MTases_sf"/>
</dbReference>
<dbReference type="Proteomes" id="UP000179243">
    <property type="component" value="Unassembled WGS sequence"/>
</dbReference>
<comment type="caution">
    <text evidence="1">The sequence shown here is derived from an EMBL/GenBank/DDBJ whole genome shotgun (WGS) entry which is preliminary data.</text>
</comment>